<dbReference type="GO" id="GO:0004867">
    <property type="term" value="F:serine-type endopeptidase inhibitor activity"/>
    <property type="evidence" value="ECO:0007669"/>
    <property type="project" value="UniProtKB-KW"/>
</dbReference>
<dbReference type="SMART" id="SM00131">
    <property type="entry name" value="KU"/>
    <property type="match status" value="6"/>
</dbReference>
<feature type="domain" description="BPTI/Kunitz inhibitor" evidence="6">
    <location>
        <begin position="200"/>
        <end position="257"/>
    </location>
</feature>
<comment type="subcellular location">
    <subcellularLocation>
        <location evidence="1">Secreted</location>
    </subcellularLocation>
</comment>
<feature type="domain" description="BPTI/Kunitz inhibitor" evidence="6">
    <location>
        <begin position="341"/>
        <end position="391"/>
    </location>
</feature>
<dbReference type="EMBL" id="KN716167">
    <property type="protein sequence ID" value="KJH52303.1"/>
    <property type="molecule type" value="Genomic_DNA"/>
</dbReference>
<keyword evidence="4" id="KW-0722">Serine protease inhibitor</keyword>
<dbReference type="GO" id="GO:0005615">
    <property type="term" value="C:extracellular space"/>
    <property type="evidence" value="ECO:0007669"/>
    <property type="project" value="TreeGrafter"/>
</dbReference>
<dbReference type="InterPro" id="IPR020901">
    <property type="entry name" value="Prtase_inh_Kunz-CS"/>
</dbReference>
<evidence type="ECO:0000313" key="8">
    <source>
        <dbReference type="Proteomes" id="UP000053766"/>
    </source>
</evidence>
<evidence type="ECO:0000256" key="2">
    <source>
        <dbReference type="ARBA" id="ARBA00022525"/>
    </source>
</evidence>
<gene>
    <name evidence="7" type="ORF">DICVIV_01505</name>
</gene>
<keyword evidence="8" id="KW-1185">Reference proteome</keyword>
<dbReference type="PANTHER" id="PTHR10083:SF381">
    <property type="entry name" value="BPTI_KUNITZ INHIBITOR DOMAIN-CONTAINING PROTEIN"/>
    <property type="match status" value="1"/>
</dbReference>
<dbReference type="CDD" id="cd00109">
    <property type="entry name" value="Kunitz-type"/>
    <property type="match status" value="4"/>
</dbReference>
<feature type="domain" description="BPTI/Kunitz inhibitor" evidence="6">
    <location>
        <begin position="276"/>
        <end position="329"/>
    </location>
</feature>
<dbReference type="PRINTS" id="PR00759">
    <property type="entry name" value="BASICPTASE"/>
</dbReference>
<evidence type="ECO:0000256" key="1">
    <source>
        <dbReference type="ARBA" id="ARBA00004613"/>
    </source>
</evidence>
<evidence type="ECO:0000256" key="4">
    <source>
        <dbReference type="ARBA" id="ARBA00022900"/>
    </source>
</evidence>
<feature type="domain" description="BPTI/Kunitz inhibitor" evidence="6">
    <location>
        <begin position="61"/>
        <end position="117"/>
    </location>
</feature>
<protein>
    <submittedName>
        <fullName evidence="7">Kunitz/Bovine pancreatic trypsin inhibitor domain protein</fullName>
    </submittedName>
</protein>
<evidence type="ECO:0000259" key="6">
    <source>
        <dbReference type="PROSITE" id="PS50279"/>
    </source>
</evidence>
<reference evidence="8" key="2">
    <citation type="journal article" date="2016" name="Sci. Rep.">
        <title>Dictyocaulus viviparus genome, variome and transcriptome elucidate lungworm biology and support future intervention.</title>
        <authorList>
            <person name="McNulty S.N."/>
            <person name="Strube C."/>
            <person name="Rosa B.A."/>
            <person name="Martin J.C."/>
            <person name="Tyagi R."/>
            <person name="Choi Y.J."/>
            <person name="Wang Q."/>
            <person name="Hallsworth Pepin K."/>
            <person name="Zhang X."/>
            <person name="Ozersky P."/>
            <person name="Wilson R.K."/>
            <person name="Sternberg P.W."/>
            <person name="Gasser R.B."/>
            <person name="Mitreva M."/>
        </authorList>
    </citation>
    <scope>NUCLEOTIDE SEQUENCE [LARGE SCALE GENOMIC DNA]</scope>
    <source>
        <strain evidence="8">HannoverDv2000</strain>
    </source>
</reference>
<dbReference type="Proteomes" id="UP000053766">
    <property type="component" value="Unassembled WGS sequence"/>
</dbReference>
<dbReference type="OrthoDB" id="4473401at2759"/>
<dbReference type="AlphaFoldDB" id="A0A0D8Y636"/>
<organism evidence="7 8">
    <name type="scientific">Dictyocaulus viviparus</name>
    <name type="common">Bovine lungworm</name>
    <dbReference type="NCBI Taxonomy" id="29172"/>
    <lineage>
        <taxon>Eukaryota</taxon>
        <taxon>Metazoa</taxon>
        <taxon>Ecdysozoa</taxon>
        <taxon>Nematoda</taxon>
        <taxon>Chromadorea</taxon>
        <taxon>Rhabditida</taxon>
        <taxon>Rhabditina</taxon>
        <taxon>Rhabditomorpha</taxon>
        <taxon>Strongyloidea</taxon>
        <taxon>Metastrongylidae</taxon>
        <taxon>Dictyocaulus</taxon>
    </lineage>
</organism>
<proteinExistence type="predicted"/>
<dbReference type="PROSITE" id="PS50279">
    <property type="entry name" value="BPTI_KUNITZ_2"/>
    <property type="match status" value="6"/>
</dbReference>
<dbReference type="PANTHER" id="PTHR10083">
    <property type="entry name" value="KUNITZ-TYPE PROTEASE INHIBITOR-RELATED"/>
    <property type="match status" value="1"/>
</dbReference>
<dbReference type="STRING" id="29172.A0A0D8Y636"/>
<keyword evidence="3" id="KW-0646">Protease inhibitor</keyword>
<evidence type="ECO:0000256" key="3">
    <source>
        <dbReference type="ARBA" id="ARBA00022690"/>
    </source>
</evidence>
<keyword evidence="2" id="KW-0964">Secreted</keyword>
<dbReference type="Gene3D" id="4.10.410.10">
    <property type="entry name" value="Pancreatic trypsin inhibitor Kunitz domain"/>
    <property type="match status" value="6"/>
</dbReference>
<sequence>MNPFDHVYLEDCRHGEFSDRYYFNNQLFGNCPSTGQNIYPTLELCQWICERRRDQRTSVSCIDRFDTTYKDSCGNGQWIEKSYFDHETERCQTFWWDGCISESQNIFMDLKSCQKHCENPGFDSSKRLPEPDKKYRCLLPLMIGTCKETYPAYYFDRSTKSCLPFSYSGCGGNENRFLTLSQCENLCEPFTHILESAFDCYMPLDNGIDGNDDKCLENSGFRFYFDQNVGKCLQFWYYGCDGNANNFYSSEVCERACKSQTLRLNKKPIANSNACFQLPGDRGNCLGNDNHTVQRWTYSAQLRCVQFTYSGCGGSANRFATQRDCEETCKGKKPSNNVALCSYEPDSGTCNQLRYMWFYNQTIGTCEQFLYGGCDGNPNKFETFEICQKTCEISGLDPCLEPLDRGNWCEAMSNRYYFNKRSRQCKGFHYTGCGKSGNNFHSKEECYEKCEKRYHRGIRASSTPISIEDKTKMKKLSRQQIGYVGKKPVEKAKMLKHIVLDRNHTYHKTAPEWIDYSVCHGYRYNITGHDIVLNVYFCAEKTNSGCIVESHRRTNGEEFCNIQRPFLRGTHLYTWYFGLSTKVRTHFTLRQITTQAEYNKAMKM</sequence>
<dbReference type="PROSITE" id="PS00280">
    <property type="entry name" value="BPTI_KUNITZ_1"/>
    <property type="match status" value="4"/>
</dbReference>
<keyword evidence="5" id="KW-1015">Disulfide bond</keyword>
<feature type="domain" description="BPTI/Kunitz inhibitor" evidence="6">
    <location>
        <begin position="399"/>
        <end position="450"/>
    </location>
</feature>
<dbReference type="InterPro" id="IPR036880">
    <property type="entry name" value="Kunitz_BPTI_sf"/>
</dbReference>
<dbReference type="Pfam" id="PF00014">
    <property type="entry name" value="Kunitz_BPTI"/>
    <property type="match status" value="6"/>
</dbReference>
<feature type="domain" description="BPTI/Kunitz inhibitor" evidence="6">
    <location>
        <begin position="137"/>
        <end position="187"/>
    </location>
</feature>
<dbReference type="InterPro" id="IPR002223">
    <property type="entry name" value="Kunitz_BPTI"/>
</dbReference>
<dbReference type="SUPFAM" id="SSF57362">
    <property type="entry name" value="BPTI-like"/>
    <property type="match status" value="6"/>
</dbReference>
<evidence type="ECO:0000256" key="5">
    <source>
        <dbReference type="ARBA" id="ARBA00023157"/>
    </source>
</evidence>
<dbReference type="FunFam" id="4.10.410.10:FF:000026">
    <property type="entry name" value="Serine protease inhibitor, putative"/>
    <property type="match status" value="1"/>
</dbReference>
<reference evidence="7 8" key="1">
    <citation type="submission" date="2013-11" db="EMBL/GenBank/DDBJ databases">
        <title>Draft genome of the bovine lungworm Dictyocaulus viviparus.</title>
        <authorList>
            <person name="Mitreva M."/>
        </authorList>
    </citation>
    <scope>NUCLEOTIDE SEQUENCE [LARGE SCALE GENOMIC DNA]</scope>
    <source>
        <strain evidence="7 8">HannoverDv2000</strain>
    </source>
</reference>
<dbReference type="InterPro" id="IPR050098">
    <property type="entry name" value="TFPI/VKTCI-like"/>
</dbReference>
<name>A0A0D8Y636_DICVI</name>
<evidence type="ECO:0000313" key="7">
    <source>
        <dbReference type="EMBL" id="KJH52303.1"/>
    </source>
</evidence>
<accession>A0A0D8Y636</accession>